<dbReference type="PROSITE" id="PS50968">
    <property type="entry name" value="BIOTINYL_LIPOYL"/>
    <property type="match status" value="1"/>
</dbReference>
<dbReference type="PROSITE" id="PS00188">
    <property type="entry name" value="BIOTIN"/>
    <property type="match status" value="1"/>
</dbReference>
<reference evidence="4 5" key="1">
    <citation type="journal article" date="2016" name="Nat. Commun.">
        <title>Thousands of microbial genomes shed light on interconnected biogeochemical processes in an aquifer system.</title>
        <authorList>
            <person name="Anantharaman K."/>
            <person name="Brown C.T."/>
            <person name="Hug L.A."/>
            <person name="Sharon I."/>
            <person name="Castelle C.J."/>
            <person name="Probst A.J."/>
            <person name="Thomas B.C."/>
            <person name="Singh A."/>
            <person name="Wilkins M.J."/>
            <person name="Karaoz U."/>
            <person name="Brodie E.L."/>
            <person name="Williams K.H."/>
            <person name="Hubbard S.S."/>
            <person name="Banfield J.F."/>
        </authorList>
    </citation>
    <scope>NUCLEOTIDE SEQUENCE [LARGE SCALE GENOMIC DNA]</scope>
</reference>
<proteinExistence type="predicted"/>
<gene>
    <name evidence="4" type="ORF">A2008_00020</name>
</gene>
<feature type="domain" description="Lipoyl-binding" evidence="3">
    <location>
        <begin position="56"/>
        <end position="134"/>
    </location>
</feature>
<dbReference type="InterPro" id="IPR050709">
    <property type="entry name" value="Biotin_Carboxyl_Carrier/Decarb"/>
</dbReference>
<comment type="caution">
    <text evidence="4">The sequence shown here is derived from an EMBL/GenBank/DDBJ whole genome shotgun (WGS) entry which is preliminary data.</text>
</comment>
<dbReference type="InterPro" id="IPR000089">
    <property type="entry name" value="Biotin_lipoyl"/>
</dbReference>
<feature type="compositionally biased region" description="Polar residues" evidence="2">
    <location>
        <begin position="58"/>
        <end position="67"/>
    </location>
</feature>
<dbReference type="FunFam" id="2.40.50.100:FF:000003">
    <property type="entry name" value="Acetyl-CoA carboxylase biotin carboxyl carrier protein"/>
    <property type="match status" value="1"/>
</dbReference>
<dbReference type="STRING" id="1817813.A2008_00020"/>
<protein>
    <recommendedName>
        <fullName evidence="3">Lipoyl-binding domain-containing protein</fullName>
    </recommendedName>
</protein>
<keyword evidence="1" id="KW-0092">Biotin</keyword>
<dbReference type="Proteomes" id="UP000178735">
    <property type="component" value="Unassembled WGS sequence"/>
</dbReference>
<name>A0A1F7WX14_9BACT</name>
<evidence type="ECO:0000256" key="1">
    <source>
        <dbReference type="ARBA" id="ARBA00023267"/>
    </source>
</evidence>
<dbReference type="SUPFAM" id="SSF51230">
    <property type="entry name" value="Single hybrid motif"/>
    <property type="match status" value="1"/>
</dbReference>
<dbReference type="InterPro" id="IPR001882">
    <property type="entry name" value="Biotin_BS"/>
</dbReference>
<dbReference type="Gene3D" id="2.40.50.100">
    <property type="match status" value="1"/>
</dbReference>
<dbReference type="EMBL" id="MGFH01000047">
    <property type="protein sequence ID" value="OGM07253.1"/>
    <property type="molecule type" value="Genomic_DNA"/>
</dbReference>
<evidence type="ECO:0000256" key="2">
    <source>
        <dbReference type="SAM" id="MobiDB-lite"/>
    </source>
</evidence>
<evidence type="ECO:0000259" key="3">
    <source>
        <dbReference type="PROSITE" id="PS50968"/>
    </source>
</evidence>
<dbReference type="InterPro" id="IPR011053">
    <property type="entry name" value="Single_hybrid_motif"/>
</dbReference>
<dbReference type="PANTHER" id="PTHR45266">
    <property type="entry name" value="OXALOACETATE DECARBOXYLASE ALPHA CHAIN"/>
    <property type="match status" value="1"/>
</dbReference>
<organism evidence="4 5">
    <name type="scientific">Candidatus Wallbacteria bacterium GWC2_49_35</name>
    <dbReference type="NCBI Taxonomy" id="1817813"/>
    <lineage>
        <taxon>Bacteria</taxon>
        <taxon>Candidatus Walliibacteriota</taxon>
    </lineage>
</organism>
<sequence length="134" mass="14524">MIRKYVVKIGKESFEVEVDEIQTQAAAPNFQPNVIIPPKVITAPLPTPKPKMPHSVARQKSPTGGKTINAMMSGSIIAVLVKEGDEVKENDAVVKLEAMKMETIVNSPFAGKVKEVLVSERQTVTAGDMLVVIE</sequence>
<dbReference type="CDD" id="cd06850">
    <property type="entry name" value="biotinyl_domain"/>
    <property type="match status" value="1"/>
</dbReference>
<dbReference type="Pfam" id="PF00364">
    <property type="entry name" value="Biotin_lipoyl"/>
    <property type="match status" value="1"/>
</dbReference>
<feature type="region of interest" description="Disordered" evidence="2">
    <location>
        <begin position="46"/>
        <end position="67"/>
    </location>
</feature>
<dbReference type="AlphaFoldDB" id="A0A1F7WX14"/>
<dbReference type="PANTHER" id="PTHR45266:SF3">
    <property type="entry name" value="OXALOACETATE DECARBOXYLASE ALPHA CHAIN"/>
    <property type="match status" value="1"/>
</dbReference>
<accession>A0A1F7WX14</accession>
<evidence type="ECO:0000313" key="4">
    <source>
        <dbReference type="EMBL" id="OGM07253.1"/>
    </source>
</evidence>
<evidence type="ECO:0000313" key="5">
    <source>
        <dbReference type="Proteomes" id="UP000178735"/>
    </source>
</evidence>